<dbReference type="SFLD" id="SFLDG01129">
    <property type="entry name" value="C1.5:_HAD__Beta-PGM__Phosphata"/>
    <property type="match status" value="1"/>
</dbReference>
<name>A0A2S9ITF5_9HYPH</name>
<keyword evidence="6" id="KW-1185">Reference proteome</keyword>
<keyword evidence="3" id="KW-0479">Metal-binding</keyword>
<dbReference type="InterPro" id="IPR051600">
    <property type="entry name" value="Beta-PGM-like"/>
</dbReference>
<protein>
    <submittedName>
        <fullName evidence="5">Hydrolase</fullName>
    </submittedName>
</protein>
<dbReference type="PANTHER" id="PTHR46193:SF10">
    <property type="entry name" value="6-PHOSPHOGLUCONATE PHOSPHATASE"/>
    <property type="match status" value="1"/>
</dbReference>
<dbReference type="Pfam" id="PF00702">
    <property type="entry name" value="Hydrolase"/>
    <property type="match status" value="1"/>
</dbReference>
<dbReference type="PANTHER" id="PTHR46193">
    <property type="entry name" value="6-PHOSPHOGLUCONATE PHOSPHATASE"/>
    <property type="match status" value="1"/>
</dbReference>
<comment type="caution">
    <text evidence="5">The sequence shown here is derived from an EMBL/GenBank/DDBJ whole genome shotgun (WGS) entry which is preliminary data.</text>
</comment>
<comment type="cofactor">
    <cofactor evidence="1">
        <name>Mg(2+)</name>
        <dbReference type="ChEBI" id="CHEBI:18420"/>
    </cofactor>
</comment>
<sequence length="229" mass="24678">MRDVKAIDPGLVIFDCDGVLVDSEPLAIRVLIETLADAGLTMDAEEAYERFLGRSLGTITAILSEEFQVDLTHAALENGRARLYEVFHAELKPVAGIADTLDRLDVPFCVASSSQPERIRLSLSVTGLLDRFEPNIFSATMVEKGKPAPDLFLHAAGMMNVPPQDCLVIEDSPAGVQAAKAAGMDVFAFVGGGHAGGKSHRDTLRLLAPDCMFDEMARLPDMLHSSLRA</sequence>
<evidence type="ECO:0000256" key="4">
    <source>
        <dbReference type="ARBA" id="ARBA00022842"/>
    </source>
</evidence>
<dbReference type="AlphaFoldDB" id="A0A2S9ITF5"/>
<dbReference type="GO" id="GO:0046872">
    <property type="term" value="F:metal ion binding"/>
    <property type="evidence" value="ECO:0007669"/>
    <property type="project" value="UniProtKB-KW"/>
</dbReference>
<evidence type="ECO:0000256" key="1">
    <source>
        <dbReference type="ARBA" id="ARBA00001946"/>
    </source>
</evidence>
<keyword evidence="5" id="KW-0378">Hydrolase</keyword>
<dbReference type="SFLD" id="SFLDS00003">
    <property type="entry name" value="Haloacid_Dehalogenase"/>
    <property type="match status" value="1"/>
</dbReference>
<dbReference type="SUPFAM" id="SSF56784">
    <property type="entry name" value="HAD-like"/>
    <property type="match status" value="1"/>
</dbReference>
<evidence type="ECO:0000313" key="6">
    <source>
        <dbReference type="Proteomes" id="UP000239434"/>
    </source>
</evidence>
<dbReference type="InterPro" id="IPR036412">
    <property type="entry name" value="HAD-like_sf"/>
</dbReference>
<comment type="similarity">
    <text evidence="2">Belongs to the HAD-like hydrolase superfamily. CbbY/CbbZ/Gph/YieH family.</text>
</comment>
<accession>A0A2S9ITF5</accession>
<dbReference type="EMBL" id="PVBR01000005">
    <property type="protein sequence ID" value="PRD43805.1"/>
    <property type="molecule type" value="Genomic_DNA"/>
</dbReference>
<evidence type="ECO:0000256" key="3">
    <source>
        <dbReference type="ARBA" id="ARBA00022723"/>
    </source>
</evidence>
<keyword evidence="4" id="KW-0460">Magnesium</keyword>
<organism evidence="5 6">
    <name type="scientific">Phyllobacterium phragmitis</name>
    <dbReference type="NCBI Taxonomy" id="2670329"/>
    <lineage>
        <taxon>Bacteria</taxon>
        <taxon>Pseudomonadati</taxon>
        <taxon>Pseudomonadota</taxon>
        <taxon>Alphaproteobacteria</taxon>
        <taxon>Hyphomicrobiales</taxon>
        <taxon>Phyllobacteriaceae</taxon>
        <taxon>Phyllobacterium</taxon>
    </lineage>
</organism>
<dbReference type="SFLD" id="SFLDG01135">
    <property type="entry name" value="C1.5.6:_HAD__Beta-PGM__Phospha"/>
    <property type="match status" value="1"/>
</dbReference>
<dbReference type="NCBIfam" id="TIGR01509">
    <property type="entry name" value="HAD-SF-IA-v3"/>
    <property type="match status" value="1"/>
</dbReference>
<dbReference type="CDD" id="cd07526">
    <property type="entry name" value="HAD_BPGM_like"/>
    <property type="match status" value="1"/>
</dbReference>
<dbReference type="Gene3D" id="1.10.150.240">
    <property type="entry name" value="Putative phosphatase, domain 2"/>
    <property type="match status" value="1"/>
</dbReference>
<dbReference type="InterPro" id="IPR023198">
    <property type="entry name" value="PGP-like_dom2"/>
</dbReference>
<dbReference type="Proteomes" id="UP000239434">
    <property type="component" value="Unassembled WGS sequence"/>
</dbReference>
<reference evidence="5 6" key="1">
    <citation type="submission" date="2018-02" db="EMBL/GenBank/DDBJ databases">
        <title>The draft genome of Phyllobacterium sp. 1N-3.</title>
        <authorList>
            <person name="Liu L."/>
            <person name="Li L."/>
            <person name="Zhang X."/>
            <person name="Wang T."/>
            <person name="Liang L."/>
        </authorList>
    </citation>
    <scope>NUCLEOTIDE SEQUENCE [LARGE SCALE GENOMIC DNA]</scope>
    <source>
        <strain evidence="5 6">1N-3</strain>
    </source>
</reference>
<evidence type="ECO:0000313" key="5">
    <source>
        <dbReference type="EMBL" id="PRD43805.1"/>
    </source>
</evidence>
<dbReference type="GO" id="GO:0016787">
    <property type="term" value="F:hydrolase activity"/>
    <property type="evidence" value="ECO:0007669"/>
    <property type="project" value="UniProtKB-KW"/>
</dbReference>
<dbReference type="InterPro" id="IPR006439">
    <property type="entry name" value="HAD-SF_hydro_IA"/>
</dbReference>
<dbReference type="RefSeq" id="WP_105741427.1">
    <property type="nucleotide sequence ID" value="NZ_PVBR01000005.1"/>
</dbReference>
<dbReference type="Gene3D" id="3.40.50.1000">
    <property type="entry name" value="HAD superfamily/HAD-like"/>
    <property type="match status" value="1"/>
</dbReference>
<dbReference type="InterPro" id="IPR023214">
    <property type="entry name" value="HAD_sf"/>
</dbReference>
<evidence type="ECO:0000256" key="2">
    <source>
        <dbReference type="ARBA" id="ARBA00006171"/>
    </source>
</evidence>
<proteinExistence type="inferred from homology"/>
<gene>
    <name evidence="5" type="ORF">C5748_07995</name>
</gene>